<evidence type="ECO:0000313" key="1">
    <source>
        <dbReference type="Ensembl" id="ENSCCRP00000141744.1"/>
    </source>
</evidence>
<reference evidence="1" key="2">
    <citation type="submission" date="2025-09" db="UniProtKB">
        <authorList>
            <consortium name="Ensembl"/>
        </authorList>
    </citation>
    <scope>IDENTIFICATION</scope>
</reference>
<dbReference type="Proteomes" id="UP001108240">
    <property type="component" value="Unplaced"/>
</dbReference>
<name>A0A9J8A9K3_CYPCA</name>
<proteinExistence type="predicted"/>
<dbReference type="GeneTree" id="ENSGT01150000286951"/>
<dbReference type="Ensembl" id="ENSCCRT00000114378.1">
    <property type="protein sequence ID" value="ENSCCRP00000141744.1"/>
    <property type="gene ID" value="ENSCCRG00000057408.1"/>
</dbReference>
<organism evidence="1 2">
    <name type="scientific">Cyprinus carpio carpio</name>
    <dbReference type="NCBI Taxonomy" id="630221"/>
    <lineage>
        <taxon>Eukaryota</taxon>
        <taxon>Metazoa</taxon>
        <taxon>Chordata</taxon>
        <taxon>Craniata</taxon>
        <taxon>Vertebrata</taxon>
        <taxon>Euteleostomi</taxon>
        <taxon>Actinopterygii</taxon>
        <taxon>Neopterygii</taxon>
        <taxon>Teleostei</taxon>
        <taxon>Ostariophysi</taxon>
        <taxon>Cypriniformes</taxon>
        <taxon>Cyprinidae</taxon>
        <taxon>Cyprininae</taxon>
        <taxon>Cyprinus</taxon>
    </lineage>
</organism>
<sequence>GPGTFSKVLHQRSLRHSRDSSARGLIQTHSELSSSCHLWPFVLPVSLWNGKCAAVQVRSGLILLDTPNEDHDHLLSEHVKALCAGKNGAVSSAAVTRYSTQESSISILEVSSEKPLADTLKVMPLH</sequence>
<evidence type="ECO:0000313" key="2">
    <source>
        <dbReference type="Proteomes" id="UP001108240"/>
    </source>
</evidence>
<accession>A0A9J8A9K3</accession>
<reference evidence="1" key="1">
    <citation type="submission" date="2025-08" db="UniProtKB">
        <authorList>
            <consortium name="Ensembl"/>
        </authorList>
    </citation>
    <scope>IDENTIFICATION</scope>
</reference>
<keyword evidence="2" id="KW-1185">Reference proteome</keyword>
<dbReference type="AlphaFoldDB" id="A0A9J8A9K3"/>
<protein>
    <submittedName>
        <fullName evidence="1">Minichromosome maintenance 8 homologous recombination repair factor</fullName>
    </submittedName>
</protein>